<keyword evidence="2" id="KW-0732">Signal</keyword>
<dbReference type="STRING" id="714315.GCA_000516535_01618"/>
<dbReference type="RefSeq" id="WP_051411769.1">
    <property type="nucleotide sequence ID" value="NZ_AP019822.1"/>
</dbReference>
<keyword evidence="1" id="KW-1003">Cell membrane</keyword>
<dbReference type="InterPro" id="IPR050490">
    <property type="entry name" value="Bact_solute-bd_prot1"/>
</dbReference>
<dbReference type="Pfam" id="PF01547">
    <property type="entry name" value="SBP_bac_1"/>
    <property type="match status" value="1"/>
</dbReference>
<dbReference type="EMBL" id="AP019822">
    <property type="protein sequence ID" value="BBM36667.1"/>
    <property type="molecule type" value="Genomic_DNA"/>
</dbReference>
<keyword evidence="3" id="KW-0472">Membrane</keyword>
<dbReference type="AlphaFoldDB" id="A0A510JBU3"/>
<keyword evidence="5" id="KW-0449">Lipoprotein</keyword>
<evidence type="ECO:0000256" key="3">
    <source>
        <dbReference type="ARBA" id="ARBA00023136"/>
    </source>
</evidence>
<dbReference type="PROSITE" id="PS51257">
    <property type="entry name" value="PROKAR_LIPOPROTEIN"/>
    <property type="match status" value="1"/>
</dbReference>
<accession>A0A510JBU3</accession>
<organism evidence="6 7">
    <name type="scientific">Pseudoleptotrichia goodfellowii</name>
    <dbReference type="NCBI Taxonomy" id="157692"/>
    <lineage>
        <taxon>Bacteria</taxon>
        <taxon>Fusobacteriati</taxon>
        <taxon>Fusobacteriota</taxon>
        <taxon>Fusobacteriia</taxon>
        <taxon>Fusobacteriales</taxon>
        <taxon>Leptotrichiaceae</taxon>
        <taxon>Pseudoleptotrichia</taxon>
    </lineage>
</organism>
<dbReference type="PANTHER" id="PTHR43649:SF33">
    <property type="entry name" value="POLYGALACTURONAN_RHAMNOGALACTURONAN-BINDING PROTEIN YTCQ"/>
    <property type="match status" value="1"/>
</dbReference>
<dbReference type="InterPro" id="IPR006059">
    <property type="entry name" value="SBP"/>
</dbReference>
<protein>
    <submittedName>
        <fullName evidence="6">ABC transporter, solute-binding protein</fullName>
    </submittedName>
</protein>
<proteinExistence type="predicted"/>
<name>A0A510JBU3_9FUSO</name>
<dbReference type="SUPFAM" id="SSF53850">
    <property type="entry name" value="Periplasmic binding protein-like II"/>
    <property type="match status" value="1"/>
</dbReference>
<evidence type="ECO:0000256" key="2">
    <source>
        <dbReference type="ARBA" id="ARBA00022729"/>
    </source>
</evidence>
<evidence type="ECO:0000256" key="5">
    <source>
        <dbReference type="ARBA" id="ARBA00023288"/>
    </source>
</evidence>
<dbReference type="Gene3D" id="3.40.190.10">
    <property type="entry name" value="Periplasmic binding protein-like II"/>
    <property type="match status" value="1"/>
</dbReference>
<dbReference type="CDD" id="cd13585">
    <property type="entry name" value="PBP2_TMBP_like"/>
    <property type="match status" value="1"/>
</dbReference>
<evidence type="ECO:0000313" key="6">
    <source>
        <dbReference type="EMBL" id="BBM36667.1"/>
    </source>
</evidence>
<dbReference type="Proteomes" id="UP000321606">
    <property type="component" value="Chromosome"/>
</dbReference>
<keyword evidence="4" id="KW-0564">Palmitate</keyword>
<evidence type="ECO:0000256" key="4">
    <source>
        <dbReference type="ARBA" id="ARBA00023139"/>
    </source>
</evidence>
<reference evidence="6 7" key="1">
    <citation type="submission" date="2019-07" db="EMBL/GenBank/DDBJ databases">
        <title>Complete Genome Sequence of Leptotrichia goodfellowii Strain JCM 16774.</title>
        <authorList>
            <person name="Watanabe S."/>
            <person name="Cui L."/>
        </authorList>
    </citation>
    <scope>NUCLEOTIDE SEQUENCE [LARGE SCALE GENOMIC DNA]</scope>
    <source>
        <strain evidence="6 7">JCM16774</strain>
    </source>
</reference>
<evidence type="ECO:0000313" key="7">
    <source>
        <dbReference type="Proteomes" id="UP000321606"/>
    </source>
</evidence>
<dbReference type="KEGG" id="lgo:JCM16774_1611"/>
<evidence type="ECO:0000256" key="1">
    <source>
        <dbReference type="ARBA" id="ARBA00022475"/>
    </source>
</evidence>
<sequence>MKRNFLLLILGLILLISCGGEKKEAAANGKDEKVTLKIGSWNDAGDALKKVAAAFEKTHPNVKIEIVESDSDYTKLTPALVSNQGAPDIFQAQARDFQSFLVKFPKQFYDLTEKMQKDGLVDKFLPASIENVKENGKIYAMPWDIGPAAVYYRKDMFEKANVDPKAIETWDDFIEAGKKVQAANPGVTMTGYSEDNDFFHMLFNQLGGTFVKDNKIAINSPEAVKALELLKKMQDANILINIKDWNGRIIALNNNKIATIIFPVWYSGTMVNAVADQKGKWGIVELPAFEKGGNRQANLGGSVLIISEQSKNKEIAYEFLKFALATNEGEDIMMEFGLFPAYTPYYSAPSFKVNNEYFGMDINSFFAKLTNTIPETNYGAIMLDAQAPLTGLTTSVLGGKNINTALKETSAAISQSTQLEEAK</sequence>
<gene>
    <name evidence="6" type="ORF">JCM16774_1611</name>
</gene>
<dbReference type="OrthoDB" id="9768630at2"/>
<dbReference type="PANTHER" id="PTHR43649">
    <property type="entry name" value="ARABINOSE-BINDING PROTEIN-RELATED"/>
    <property type="match status" value="1"/>
</dbReference>